<proteinExistence type="predicted"/>
<name>A0A6M3IZN7_9ZZZZ</name>
<dbReference type="AlphaFoldDB" id="A0A6M3IZN7"/>
<protein>
    <submittedName>
        <fullName evidence="2">Uncharacterized protein</fullName>
    </submittedName>
</protein>
<feature type="transmembrane region" description="Helical" evidence="1">
    <location>
        <begin position="142"/>
        <end position="158"/>
    </location>
</feature>
<evidence type="ECO:0000256" key="1">
    <source>
        <dbReference type="SAM" id="Phobius"/>
    </source>
</evidence>
<reference evidence="2" key="1">
    <citation type="submission" date="2020-03" db="EMBL/GenBank/DDBJ databases">
        <title>The deep terrestrial virosphere.</title>
        <authorList>
            <person name="Holmfeldt K."/>
            <person name="Nilsson E."/>
            <person name="Simone D."/>
            <person name="Lopez-Fernandez M."/>
            <person name="Wu X."/>
            <person name="de Brujin I."/>
            <person name="Lundin D."/>
            <person name="Andersson A."/>
            <person name="Bertilsson S."/>
            <person name="Dopson M."/>
        </authorList>
    </citation>
    <scope>NUCLEOTIDE SEQUENCE</scope>
    <source>
        <strain evidence="2">MM415B00727</strain>
    </source>
</reference>
<organism evidence="2">
    <name type="scientific">viral metagenome</name>
    <dbReference type="NCBI Taxonomy" id="1070528"/>
    <lineage>
        <taxon>unclassified sequences</taxon>
        <taxon>metagenomes</taxon>
        <taxon>organismal metagenomes</taxon>
    </lineage>
</organism>
<sequence length="171" mass="19619">MCLAIVIWAGLATAALVGLGLVALDWHLWAYGYYSPYGRETWDGQDWSTASGSGRRRVVDLTGRVFDDPETAAHTMVWMYAWLYDGGELRLTVTYAVAWTLAFMGGDRRARIPWHTCEEEGRGLPPFHLSSRRLMPRSGSSWWWYLAWPVAHLLAFCWPDRYVVTVRLTRC</sequence>
<accession>A0A6M3IZN7</accession>
<keyword evidence="1" id="KW-0472">Membrane</keyword>
<evidence type="ECO:0000313" key="2">
    <source>
        <dbReference type="EMBL" id="QJA62794.1"/>
    </source>
</evidence>
<keyword evidence="1" id="KW-0812">Transmembrane</keyword>
<gene>
    <name evidence="2" type="ORF">MM415B00727_0022</name>
</gene>
<dbReference type="EMBL" id="MT141481">
    <property type="protein sequence ID" value="QJA62794.1"/>
    <property type="molecule type" value="Genomic_DNA"/>
</dbReference>
<keyword evidence="1" id="KW-1133">Transmembrane helix</keyword>